<reference evidence="8" key="1">
    <citation type="journal article" date="2019" name="Int. J. Syst. Evol. Microbiol.">
        <title>The Global Catalogue of Microorganisms (GCM) 10K type strain sequencing project: providing services to taxonomists for standard genome sequencing and annotation.</title>
        <authorList>
            <consortium name="The Broad Institute Genomics Platform"/>
            <consortium name="The Broad Institute Genome Sequencing Center for Infectious Disease"/>
            <person name="Wu L."/>
            <person name="Ma J."/>
        </authorList>
    </citation>
    <scope>NUCLEOTIDE SEQUENCE [LARGE SCALE GENOMIC DNA]</scope>
    <source>
        <strain evidence="8">CECT 7184</strain>
    </source>
</reference>
<dbReference type="SMART" id="SM00028">
    <property type="entry name" value="TPR"/>
    <property type="match status" value="5"/>
</dbReference>
<comment type="subcellular location">
    <subcellularLocation>
        <location evidence="1">Cytoplasm</location>
    </subcellularLocation>
</comment>
<dbReference type="PANTHER" id="PTHR46630:SF1">
    <property type="entry name" value="TETRATRICOPEPTIDE REPEAT PROTEIN 29"/>
    <property type="match status" value="1"/>
</dbReference>
<dbReference type="PANTHER" id="PTHR46630">
    <property type="entry name" value="TETRATRICOPEPTIDE REPEAT PROTEIN 29"/>
    <property type="match status" value="1"/>
</dbReference>
<evidence type="ECO:0000313" key="7">
    <source>
        <dbReference type="EMBL" id="MDN3708030.1"/>
    </source>
</evidence>
<comment type="similarity">
    <text evidence="5">Belongs to the Rap family.</text>
</comment>
<evidence type="ECO:0000313" key="8">
    <source>
        <dbReference type="Proteomes" id="UP001242368"/>
    </source>
</evidence>
<feature type="transmembrane region" description="Helical" evidence="6">
    <location>
        <begin position="339"/>
        <end position="359"/>
    </location>
</feature>
<keyword evidence="2" id="KW-0963">Cytoplasm</keyword>
<dbReference type="InterPro" id="IPR019734">
    <property type="entry name" value="TPR_rpt"/>
</dbReference>
<keyword evidence="6" id="KW-0812">Transmembrane</keyword>
<keyword evidence="6" id="KW-0472">Membrane</keyword>
<dbReference type="Gene3D" id="1.10.10.10">
    <property type="entry name" value="Winged helix-like DNA-binding domain superfamily/Winged helix DNA-binding domain"/>
    <property type="match status" value="1"/>
</dbReference>
<organism evidence="7 8">
    <name type="scientific">Paenimyroides ceti</name>
    <dbReference type="NCBI Taxonomy" id="395087"/>
    <lineage>
        <taxon>Bacteria</taxon>
        <taxon>Pseudomonadati</taxon>
        <taxon>Bacteroidota</taxon>
        <taxon>Flavobacteriia</taxon>
        <taxon>Flavobacteriales</taxon>
        <taxon>Flavobacteriaceae</taxon>
        <taxon>Paenimyroides</taxon>
    </lineage>
</organism>
<evidence type="ECO:0000256" key="4">
    <source>
        <dbReference type="ARBA" id="ARBA00022803"/>
    </source>
</evidence>
<dbReference type="SUPFAM" id="SSF46894">
    <property type="entry name" value="C-terminal effector domain of the bipartite response regulators"/>
    <property type="match status" value="1"/>
</dbReference>
<dbReference type="InterPro" id="IPR051476">
    <property type="entry name" value="Bac_ResReg_Asp_Phosphatase"/>
</dbReference>
<evidence type="ECO:0000256" key="3">
    <source>
        <dbReference type="ARBA" id="ARBA00022737"/>
    </source>
</evidence>
<dbReference type="InterPro" id="IPR011990">
    <property type="entry name" value="TPR-like_helical_dom_sf"/>
</dbReference>
<dbReference type="InterPro" id="IPR036388">
    <property type="entry name" value="WH-like_DNA-bd_sf"/>
</dbReference>
<keyword evidence="8" id="KW-1185">Reference proteome</keyword>
<sequence>MKTPICLLLLILLFSPALLIGQTKESHKQLIEKSKKLVNTNRAESLHLLQEAVKTQNLSDSAYMDIYNATALFYKEGGAHYMALNYYYKELEIQKKIDPKKTFFIENNIGACYFFLEDYKKARLFWEKSLSAYELFFKNNPKNDQNLEGTLIYNNLGVLEKTEGNYQKALEILNKFKTKNELLKDTLNIIMAEENISDVYSEMGNHSKALKNIHRGLMLAKKLDSDFDIASLSLKSGLLYLKHHPVSTDSSLHYLVKAFQLSKEKGFIKMSLESSEGIALLYEKNKEYQKAYEYLRIAKGLSEEITLNENKKKVNMLELEQQEKIHQYELTTQQQKREMYLTAGILLLLLLSSIVFLMFKLQKSKAQKRKIEKELLAREIEKKNKEIRSNTLQIIQNTEIIKSAQKKLEVLRDNPGKTSDTDFSKILNDLKNGTQAFNKQEFEKLFLEIDNEFYKNLLNKHPDLTKNELRLSAFLKLNLTSKEISAITQQTPHSITVARSRLRKKLGINNDENIIHYLIRLGK</sequence>
<evidence type="ECO:0000256" key="6">
    <source>
        <dbReference type="SAM" id="Phobius"/>
    </source>
</evidence>
<evidence type="ECO:0000256" key="5">
    <source>
        <dbReference type="ARBA" id="ARBA00038253"/>
    </source>
</evidence>
<evidence type="ECO:0000256" key="2">
    <source>
        <dbReference type="ARBA" id="ARBA00022490"/>
    </source>
</evidence>
<dbReference type="InterPro" id="IPR016032">
    <property type="entry name" value="Sig_transdc_resp-reg_C-effctor"/>
</dbReference>
<comment type="caution">
    <text evidence="7">The sequence shown here is derived from an EMBL/GenBank/DDBJ whole genome shotgun (WGS) entry which is preliminary data.</text>
</comment>
<dbReference type="EMBL" id="JAUFQU010000001">
    <property type="protein sequence ID" value="MDN3708030.1"/>
    <property type="molecule type" value="Genomic_DNA"/>
</dbReference>
<evidence type="ECO:0000256" key="1">
    <source>
        <dbReference type="ARBA" id="ARBA00004496"/>
    </source>
</evidence>
<keyword evidence="3" id="KW-0677">Repeat</keyword>
<name>A0ABT8CUU5_9FLAO</name>
<accession>A0ABT8CUU5</accession>
<dbReference type="SUPFAM" id="SSF48452">
    <property type="entry name" value="TPR-like"/>
    <property type="match status" value="2"/>
</dbReference>
<gene>
    <name evidence="7" type="ORF">QW060_13015</name>
</gene>
<protein>
    <submittedName>
        <fullName evidence="7">Transcriptional regulator</fullName>
    </submittedName>
</protein>
<dbReference type="Gene3D" id="1.25.40.10">
    <property type="entry name" value="Tetratricopeptide repeat domain"/>
    <property type="match status" value="1"/>
</dbReference>
<dbReference type="Proteomes" id="UP001242368">
    <property type="component" value="Unassembled WGS sequence"/>
</dbReference>
<proteinExistence type="inferred from homology"/>
<keyword evidence="6" id="KW-1133">Transmembrane helix</keyword>
<dbReference type="RefSeq" id="WP_290363915.1">
    <property type="nucleotide sequence ID" value="NZ_JAUFQU010000001.1"/>
</dbReference>
<keyword evidence="4" id="KW-0802">TPR repeat</keyword>